<evidence type="ECO:0000259" key="2">
    <source>
        <dbReference type="PROSITE" id="PS51294"/>
    </source>
</evidence>
<dbReference type="InterPro" id="IPR001005">
    <property type="entry name" value="SANT/Myb"/>
</dbReference>
<dbReference type="PANTHER" id="PTHR45614:SF274">
    <property type="entry name" value="MYB-LIKE DNA-BINDING PROTEIN"/>
    <property type="match status" value="1"/>
</dbReference>
<dbReference type="Pfam" id="PF00249">
    <property type="entry name" value="Myb_DNA-binding"/>
    <property type="match status" value="2"/>
</dbReference>
<dbReference type="PROSITE" id="PS51294">
    <property type="entry name" value="HTH_MYB"/>
    <property type="match status" value="2"/>
</dbReference>
<dbReference type="PANTHER" id="PTHR45614">
    <property type="entry name" value="MYB PROTEIN-RELATED"/>
    <property type="match status" value="1"/>
</dbReference>
<feature type="domain" description="HTH myb-type" evidence="2">
    <location>
        <begin position="57"/>
        <end position="111"/>
    </location>
</feature>
<dbReference type="GO" id="GO:0005634">
    <property type="term" value="C:nucleus"/>
    <property type="evidence" value="ECO:0007669"/>
    <property type="project" value="TreeGrafter"/>
</dbReference>
<dbReference type="PROSITE" id="PS50090">
    <property type="entry name" value="MYB_LIKE"/>
    <property type="match status" value="2"/>
</dbReference>
<dbReference type="GO" id="GO:0000981">
    <property type="term" value="F:DNA-binding transcription factor activity, RNA polymerase II-specific"/>
    <property type="evidence" value="ECO:0007669"/>
    <property type="project" value="TreeGrafter"/>
</dbReference>
<dbReference type="CDD" id="cd00167">
    <property type="entry name" value="SANT"/>
    <property type="match status" value="2"/>
</dbReference>
<sequence length="443" mass="52208">MTDRKAWNQKEDIAILHLVKQYGIKKWTTVAEKMKEIYGLFGRSGKQCRERYHNHLDPTINKDPWSENEEKIIFLAHREHGNKWAEIAKLLPGRTDNAIKNHFYSTLRRSLRRINKMIGDKNKKCTQQIKDIKPGVLSKIFILAEKNPSELKDDHMKKLCIACKGLQDSILEFAQSKQKSQIIQFNEEKFKQLIEKIMDFNGLYTKQRENKLKSRKLNLKKRKNIIEEDDDEEDDSYSSFYKIDDNSIQIPIKRSIRQSSRKKIKFNDEDDLDIIIRTKQGSIFKIIYDRFQFQTDENESSEESQNDQNSNLNQQNKITQQIIPSNQQIFEKSISKEETIHHENINNNKSNFMPIILIKPLLNIDHSNFDQYLEKLKQDIDANSQKYLQGEDLNLDINIDFAEATKDFTKSSSSKFGYTSSAFKKYKKDLDLDNFVVTPNNYK</sequence>
<evidence type="ECO:0000313" key="4">
    <source>
        <dbReference type="Proteomes" id="UP000688137"/>
    </source>
</evidence>
<dbReference type="OMA" id="LCIACKG"/>
<dbReference type="EMBL" id="CAJJDM010000014">
    <property type="protein sequence ID" value="CAD8051587.1"/>
    <property type="molecule type" value="Genomic_DNA"/>
</dbReference>
<name>A0A8S1KAD3_PARPR</name>
<accession>A0A8S1KAD3</accession>
<dbReference type="GO" id="GO:0000978">
    <property type="term" value="F:RNA polymerase II cis-regulatory region sequence-specific DNA binding"/>
    <property type="evidence" value="ECO:0007669"/>
    <property type="project" value="TreeGrafter"/>
</dbReference>
<dbReference type="AlphaFoldDB" id="A0A8S1KAD3"/>
<feature type="domain" description="Myb-like" evidence="1">
    <location>
        <begin position="57"/>
        <end position="107"/>
    </location>
</feature>
<gene>
    <name evidence="3" type="ORF">PPRIM_AZ9-3.1.T0180205</name>
</gene>
<feature type="domain" description="Myb-like" evidence="1">
    <location>
        <begin position="1"/>
        <end position="56"/>
    </location>
</feature>
<reference evidence="3" key="1">
    <citation type="submission" date="2021-01" db="EMBL/GenBank/DDBJ databases">
        <authorList>
            <consortium name="Genoscope - CEA"/>
            <person name="William W."/>
        </authorList>
    </citation>
    <scope>NUCLEOTIDE SEQUENCE</scope>
</reference>
<organism evidence="3 4">
    <name type="scientific">Paramecium primaurelia</name>
    <dbReference type="NCBI Taxonomy" id="5886"/>
    <lineage>
        <taxon>Eukaryota</taxon>
        <taxon>Sar</taxon>
        <taxon>Alveolata</taxon>
        <taxon>Ciliophora</taxon>
        <taxon>Intramacronucleata</taxon>
        <taxon>Oligohymenophorea</taxon>
        <taxon>Peniculida</taxon>
        <taxon>Parameciidae</taxon>
        <taxon>Paramecium</taxon>
    </lineage>
</organism>
<evidence type="ECO:0000313" key="3">
    <source>
        <dbReference type="EMBL" id="CAD8051587.1"/>
    </source>
</evidence>
<evidence type="ECO:0000259" key="1">
    <source>
        <dbReference type="PROSITE" id="PS50090"/>
    </source>
</evidence>
<dbReference type="InterPro" id="IPR017930">
    <property type="entry name" value="Myb_dom"/>
</dbReference>
<dbReference type="Proteomes" id="UP000688137">
    <property type="component" value="Unassembled WGS sequence"/>
</dbReference>
<protein>
    <submittedName>
        <fullName evidence="3">Uncharacterized protein</fullName>
    </submittedName>
</protein>
<dbReference type="InterPro" id="IPR050560">
    <property type="entry name" value="MYB_TF"/>
</dbReference>
<dbReference type="SMART" id="SM00717">
    <property type="entry name" value="SANT"/>
    <property type="match status" value="2"/>
</dbReference>
<keyword evidence="4" id="KW-1185">Reference proteome</keyword>
<feature type="domain" description="HTH myb-type" evidence="2">
    <location>
        <begin position="1"/>
        <end position="56"/>
    </location>
</feature>
<comment type="caution">
    <text evidence="3">The sequence shown here is derived from an EMBL/GenBank/DDBJ whole genome shotgun (WGS) entry which is preliminary data.</text>
</comment>
<proteinExistence type="predicted"/>